<proteinExistence type="predicted"/>
<dbReference type="PANTHER" id="PTHR30461:SF23">
    <property type="entry name" value="DNA RECOMBINASE-RELATED"/>
    <property type="match status" value="1"/>
</dbReference>
<organism evidence="3 4">
    <name type="scientific">Actinomadura gamaensis</name>
    <dbReference type="NCBI Taxonomy" id="1763541"/>
    <lineage>
        <taxon>Bacteria</taxon>
        <taxon>Bacillati</taxon>
        <taxon>Actinomycetota</taxon>
        <taxon>Actinomycetes</taxon>
        <taxon>Streptosporangiales</taxon>
        <taxon>Thermomonosporaceae</taxon>
        <taxon>Actinomadura</taxon>
    </lineage>
</organism>
<dbReference type="EMBL" id="JBHSIT010000011">
    <property type="protein sequence ID" value="MFC4912296.1"/>
    <property type="molecule type" value="Genomic_DNA"/>
</dbReference>
<reference evidence="4" key="1">
    <citation type="journal article" date="2019" name="Int. J. Syst. Evol. Microbiol.">
        <title>The Global Catalogue of Microorganisms (GCM) 10K type strain sequencing project: providing services to taxonomists for standard genome sequencing and annotation.</title>
        <authorList>
            <consortium name="The Broad Institute Genomics Platform"/>
            <consortium name="The Broad Institute Genome Sequencing Center for Infectious Disease"/>
            <person name="Wu L."/>
            <person name="Ma J."/>
        </authorList>
    </citation>
    <scope>NUCLEOTIDE SEQUENCE [LARGE SCALE GENOMIC DNA]</scope>
    <source>
        <strain evidence="4">KLKA75</strain>
    </source>
</reference>
<dbReference type="PROSITE" id="PS51737">
    <property type="entry name" value="RECOMBINASE_DNA_BIND"/>
    <property type="match status" value="1"/>
</dbReference>
<dbReference type="Pfam" id="PF13408">
    <property type="entry name" value="Zn_ribbon_recom"/>
    <property type="match status" value="1"/>
</dbReference>
<evidence type="ECO:0000256" key="1">
    <source>
        <dbReference type="SAM" id="Coils"/>
    </source>
</evidence>
<name>A0ABV9U8Y4_9ACTN</name>
<dbReference type="InterPro" id="IPR038109">
    <property type="entry name" value="DNA_bind_recomb_sf"/>
</dbReference>
<protein>
    <submittedName>
        <fullName evidence="3">Recombinase family protein</fullName>
    </submittedName>
</protein>
<feature type="domain" description="Recombinase" evidence="2">
    <location>
        <begin position="2"/>
        <end position="156"/>
    </location>
</feature>
<dbReference type="Proteomes" id="UP001595872">
    <property type="component" value="Unassembled WGS sequence"/>
</dbReference>
<evidence type="ECO:0000313" key="4">
    <source>
        <dbReference type="Proteomes" id="UP001595872"/>
    </source>
</evidence>
<sequence length="412" mass="45971">MDLGPHPNPTKAADGKRLHGLEIDLNTAPIVVRIFIEFLAGRGLFAIAEGLTHDGVPCPSAYDPARNRHRCGVAWSKGAVRAILTNPRYTGRQVWNRQRKDEVLLDLNDVTLGHVTKMRWNEIGEWVVSDKIVQTPIIDDTTFRRAQELLKARGKSACVHKPHRSKHTYVFKGRVYCGLCHRKMQSQWINKAPYYRCKFAEEYAIANKIDHPRNVYLREDAILGHIDDWLTTAFAPDNLAATIEALASAQGEEAHDARAHMARSKLAEAATKMARHRAALEAGGDPTLINQWIAETKADRQQAEAELRAIESRSAMSREQITAMLDDIGDVRAAIAEGDPEHKAAVYQRIGLTMVYHPGERKVRAEAHLSPHSGGVPKPDHIVKGFVSEGGHKPLLHARAIMIGDPYRIPVR</sequence>
<keyword evidence="1" id="KW-0175">Coiled coil</keyword>
<gene>
    <name evidence="3" type="ORF">ACFPCY_33700</name>
</gene>
<dbReference type="Gene3D" id="3.90.1750.20">
    <property type="entry name" value="Putative Large Serine Recombinase, Chain B, Domain 2"/>
    <property type="match status" value="1"/>
</dbReference>
<dbReference type="InterPro" id="IPR011109">
    <property type="entry name" value="DNA_bind_recombinase_dom"/>
</dbReference>
<dbReference type="InterPro" id="IPR050639">
    <property type="entry name" value="SSR_resolvase"/>
</dbReference>
<keyword evidence="4" id="KW-1185">Reference proteome</keyword>
<accession>A0ABV9U8Y4</accession>
<dbReference type="PANTHER" id="PTHR30461">
    <property type="entry name" value="DNA-INVERTASE FROM LAMBDOID PROPHAGE"/>
    <property type="match status" value="1"/>
</dbReference>
<dbReference type="InterPro" id="IPR025827">
    <property type="entry name" value="Zn_ribbon_recom_dom"/>
</dbReference>
<comment type="caution">
    <text evidence="3">The sequence shown here is derived from an EMBL/GenBank/DDBJ whole genome shotgun (WGS) entry which is preliminary data.</text>
</comment>
<dbReference type="RefSeq" id="WP_378262049.1">
    <property type="nucleotide sequence ID" value="NZ_JBHSIT010000011.1"/>
</dbReference>
<evidence type="ECO:0000259" key="2">
    <source>
        <dbReference type="PROSITE" id="PS51737"/>
    </source>
</evidence>
<feature type="coiled-coil region" evidence="1">
    <location>
        <begin position="293"/>
        <end position="320"/>
    </location>
</feature>
<evidence type="ECO:0000313" key="3">
    <source>
        <dbReference type="EMBL" id="MFC4912296.1"/>
    </source>
</evidence>
<dbReference type="Pfam" id="PF07508">
    <property type="entry name" value="Recombinase"/>
    <property type="match status" value="1"/>
</dbReference>